<keyword evidence="2" id="KW-1185">Reference proteome</keyword>
<name>A0A182NDE5_9DIPT</name>
<dbReference type="AlphaFoldDB" id="A0A182NDE5"/>
<evidence type="ECO:0000313" key="1">
    <source>
        <dbReference type="EnsemblMetazoa" id="ADIR005659-PA"/>
    </source>
</evidence>
<accession>A0A182NDE5</accession>
<proteinExistence type="predicted"/>
<dbReference type="STRING" id="7168.A0A182NDE5"/>
<protein>
    <submittedName>
        <fullName evidence="1">Uncharacterized protein</fullName>
    </submittedName>
</protein>
<dbReference type="Proteomes" id="UP000075884">
    <property type="component" value="Unassembled WGS sequence"/>
</dbReference>
<dbReference type="EnsemblMetazoa" id="ADIR005659-RA">
    <property type="protein sequence ID" value="ADIR005659-PA"/>
    <property type="gene ID" value="ADIR005659"/>
</dbReference>
<sequence>MLLKKLKLWYVISDAKPENPSQQWVKDGVKANATLGLPIDDDQIGLIRECTTARDSWKALEMYHEKASEIYPLKKLTLLQFGEIRNMEEHLRKYFDLVHRIAGSCDPLPKK</sequence>
<evidence type="ECO:0000313" key="2">
    <source>
        <dbReference type="Proteomes" id="UP000075884"/>
    </source>
</evidence>
<dbReference type="VEuPathDB" id="VectorBase:ADIR005659"/>
<reference evidence="1" key="2">
    <citation type="submission" date="2020-05" db="UniProtKB">
        <authorList>
            <consortium name="EnsemblMetazoa"/>
        </authorList>
    </citation>
    <scope>IDENTIFICATION</scope>
    <source>
        <strain evidence="1">WRAIR2</strain>
    </source>
</reference>
<reference evidence="2" key="1">
    <citation type="submission" date="2013-03" db="EMBL/GenBank/DDBJ databases">
        <title>The Genome Sequence of Anopheles dirus WRAIR2.</title>
        <authorList>
            <consortium name="The Broad Institute Genomics Platform"/>
            <person name="Neafsey D.E."/>
            <person name="Walton C."/>
            <person name="Walker B."/>
            <person name="Young S.K."/>
            <person name="Zeng Q."/>
            <person name="Gargeya S."/>
            <person name="Fitzgerald M."/>
            <person name="Haas B."/>
            <person name="Abouelleil A."/>
            <person name="Allen A.W."/>
            <person name="Alvarado L."/>
            <person name="Arachchi H.M."/>
            <person name="Berlin A.M."/>
            <person name="Chapman S.B."/>
            <person name="Gainer-Dewar J."/>
            <person name="Goldberg J."/>
            <person name="Griggs A."/>
            <person name="Gujja S."/>
            <person name="Hansen M."/>
            <person name="Howarth C."/>
            <person name="Imamovic A."/>
            <person name="Ireland A."/>
            <person name="Larimer J."/>
            <person name="McCowan C."/>
            <person name="Murphy C."/>
            <person name="Pearson M."/>
            <person name="Poon T.W."/>
            <person name="Priest M."/>
            <person name="Roberts A."/>
            <person name="Saif S."/>
            <person name="Shea T."/>
            <person name="Sisk P."/>
            <person name="Sykes S."/>
            <person name="Wortman J."/>
            <person name="Nusbaum C."/>
            <person name="Birren B."/>
        </authorList>
    </citation>
    <scope>NUCLEOTIDE SEQUENCE [LARGE SCALE GENOMIC DNA]</scope>
    <source>
        <strain evidence="2">WRAIR2</strain>
    </source>
</reference>
<organism evidence="1 2">
    <name type="scientific">Anopheles dirus</name>
    <dbReference type="NCBI Taxonomy" id="7168"/>
    <lineage>
        <taxon>Eukaryota</taxon>
        <taxon>Metazoa</taxon>
        <taxon>Ecdysozoa</taxon>
        <taxon>Arthropoda</taxon>
        <taxon>Hexapoda</taxon>
        <taxon>Insecta</taxon>
        <taxon>Pterygota</taxon>
        <taxon>Neoptera</taxon>
        <taxon>Endopterygota</taxon>
        <taxon>Diptera</taxon>
        <taxon>Nematocera</taxon>
        <taxon>Culicoidea</taxon>
        <taxon>Culicidae</taxon>
        <taxon>Anophelinae</taxon>
        <taxon>Anopheles</taxon>
    </lineage>
</organism>
<dbReference type="Pfam" id="PF14223">
    <property type="entry name" value="Retrotran_gag_2"/>
    <property type="match status" value="1"/>
</dbReference>